<dbReference type="SUPFAM" id="SSF53474">
    <property type="entry name" value="alpha/beta-Hydrolases"/>
    <property type="match status" value="1"/>
</dbReference>
<reference evidence="3" key="1">
    <citation type="submission" date="2021-02" db="EMBL/GenBank/DDBJ databases">
        <authorList>
            <person name="Dougan E. K."/>
            <person name="Rhodes N."/>
            <person name="Thang M."/>
            <person name="Chan C."/>
        </authorList>
    </citation>
    <scope>NUCLEOTIDE SEQUENCE</scope>
</reference>
<accession>A0A812QYJ4</accession>
<name>A0A812QYJ4_SYMPI</name>
<dbReference type="PANTHER" id="PTHR48081:SF33">
    <property type="entry name" value="KYNURENINE FORMAMIDASE"/>
    <property type="match status" value="1"/>
</dbReference>
<evidence type="ECO:0000256" key="1">
    <source>
        <dbReference type="ARBA" id="ARBA00022801"/>
    </source>
</evidence>
<keyword evidence="4" id="KW-1185">Reference proteome</keyword>
<feature type="domain" description="BD-FAE-like" evidence="2">
    <location>
        <begin position="173"/>
        <end position="387"/>
    </location>
</feature>
<dbReference type="Pfam" id="PF20434">
    <property type="entry name" value="BD-FAE"/>
    <property type="match status" value="1"/>
</dbReference>
<dbReference type="GO" id="GO:0016787">
    <property type="term" value="F:hydrolase activity"/>
    <property type="evidence" value="ECO:0007669"/>
    <property type="project" value="UniProtKB-KW"/>
</dbReference>
<evidence type="ECO:0000313" key="4">
    <source>
        <dbReference type="Proteomes" id="UP000649617"/>
    </source>
</evidence>
<dbReference type="OrthoDB" id="445710at2759"/>
<gene>
    <name evidence="3" type="primary">IMCEL1</name>
    <name evidence="3" type="ORF">SPIL2461_LOCUS10113</name>
</gene>
<evidence type="ECO:0000259" key="2">
    <source>
        <dbReference type="Pfam" id="PF20434"/>
    </source>
</evidence>
<dbReference type="PANTHER" id="PTHR48081">
    <property type="entry name" value="AB HYDROLASE SUPERFAMILY PROTEIN C4A8.06C"/>
    <property type="match status" value="1"/>
</dbReference>
<evidence type="ECO:0000313" key="3">
    <source>
        <dbReference type="EMBL" id="CAE7410025.1"/>
    </source>
</evidence>
<keyword evidence="1" id="KW-0378">Hydrolase</keyword>
<dbReference type="EMBL" id="CAJNIZ010018447">
    <property type="protein sequence ID" value="CAE7410025.1"/>
    <property type="molecule type" value="Genomic_DNA"/>
</dbReference>
<dbReference type="InterPro" id="IPR049492">
    <property type="entry name" value="BD-FAE-like_dom"/>
</dbReference>
<sequence length="455" mass="49758">MIRCQKFRPSRESRQIYGFRFPAILEATERGLELMLWSFMAGDLGTGVLLAGSSPEFAECCDTPNEAEAERLCTQETVSELLDQLTPMQRAAVSNAAPGAWGSDDDPSCVLYDQYSAVCFKGAVRHSSPNEQCTSRAQALVILPACLRIGWFYFTNKHIIRGVAYGPKPRQLLDIYYPKEAQTAGAYPVVVAVMGGAWTIGHRLWNVLLAARLAEAGVLVVAVDYRNFPLATIPDMLHDLDSGLAWVRSNVASYGGDPKRMALVGQSAGAHLSSALLLQKCRREEEALELGAVAGMKWSPSDFKVFLGVSGVYDLPAEVAHMESRQIFPFLQHLCADGDMAAVSPTLMLQEPALRRATSRMPPVHLMHGKADTSVPFEISTAFADELRKAGLENVEIKLFDGVTHSHPVVEGPLGGEDYQARLLLQHLGIPAPSIPARRWMPHSALSIASRLMPF</sequence>
<dbReference type="InterPro" id="IPR050300">
    <property type="entry name" value="GDXG_lipolytic_enzyme"/>
</dbReference>
<dbReference type="AlphaFoldDB" id="A0A812QYJ4"/>
<dbReference type="Gene3D" id="3.40.50.1820">
    <property type="entry name" value="alpha/beta hydrolase"/>
    <property type="match status" value="1"/>
</dbReference>
<dbReference type="Proteomes" id="UP000649617">
    <property type="component" value="Unassembled WGS sequence"/>
</dbReference>
<comment type="caution">
    <text evidence="3">The sequence shown here is derived from an EMBL/GenBank/DDBJ whole genome shotgun (WGS) entry which is preliminary data.</text>
</comment>
<organism evidence="3 4">
    <name type="scientific">Symbiodinium pilosum</name>
    <name type="common">Dinoflagellate</name>
    <dbReference type="NCBI Taxonomy" id="2952"/>
    <lineage>
        <taxon>Eukaryota</taxon>
        <taxon>Sar</taxon>
        <taxon>Alveolata</taxon>
        <taxon>Dinophyceae</taxon>
        <taxon>Suessiales</taxon>
        <taxon>Symbiodiniaceae</taxon>
        <taxon>Symbiodinium</taxon>
    </lineage>
</organism>
<proteinExistence type="predicted"/>
<dbReference type="InterPro" id="IPR029058">
    <property type="entry name" value="AB_hydrolase_fold"/>
</dbReference>
<protein>
    <submittedName>
        <fullName evidence="3">IMCEL1 protein</fullName>
    </submittedName>
</protein>